<proteinExistence type="predicted"/>
<name>A0A5N8X1A0_9ACTN</name>
<dbReference type="Gene3D" id="1.25.40.10">
    <property type="entry name" value="Tetratricopeptide repeat domain"/>
    <property type="match status" value="1"/>
</dbReference>
<keyword evidence="3" id="KW-1185">Reference proteome</keyword>
<dbReference type="InterPro" id="IPR003593">
    <property type="entry name" value="AAA+_ATPase"/>
</dbReference>
<dbReference type="SUPFAM" id="SSF52540">
    <property type="entry name" value="P-loop containing nucleoside triphosphate hydrolases"/>
    <property type="match status" value="1"/>
</dbReference>
<reference evidence="2 3" key="1">
    <citation type="submission" date="2019-09" db="EMBL/GenBank/DDBJ databases">
        <authorList>
            <person name="Duangmal K."/>
            <person name="Teo W.F.A."/>
            <person name="Lipun K."/>
        </authorList>
    </citation>
    <scope>NUCLEOTIDE SEQUENCE [LARGE SCALE GENOMIC DNA]</scope>
    <source>
        <strain evidence="2 3">K1PN6</strain>
    </source>
</reference>
<dbReference type="SUPFAM" id="SSF48452">
    <property type="entry name" value="TPR-like"/>
    <property type="match status" value="2"/>
</dbReference>
<evidence type="ECO:0000259" key="1">
    <source>
        <dbReference type="SMART" id="SM00382"/>
    </source>
</evidence>
<dbReference type="AlphaFoldDB" id="A0A5N8X1A0"/>
<dbReference type="Gene3D" id="1.10.8.430">
    <property type="entry name" value="Helical domain of apoptotic protease-activating factors"/>
    <property type="match status" value="1"/>
</dbReference>
<dbReference type="InterPro" id="IPR011990">
    <property type="entry name" value="TPR-like_helical_dom_sf"/>
</dbReference>
<dbReference type="SMART" id="SM00028">
    <property type="entry name" value="TPR"/>
    <property type="match status" value="2"/>
</dbReference>
<dbReference type="SMART" id="SM00382">
    <property type="entry name" value="AAA"/>
    <property type="match status" value="1"/>
</dbReference>
<feature type="domain" description="AAA+ ATPase" evidence="1">
    <location>
        <begin position="36"/>
        <end position="180"/>
    </location>
</feature>
<accession>A0A5N8X1A0</accession>
<sequence>MRTPQQLRPDDGHFVGREQEQLLLLRSVSAWEDDERPLVATLRGLAGVGKTTLGHRVARTLRKQMGGGQGQVGVLYVDLEHHRRDGGVDVSEALAHLLRGFGLRGAWLPTAVEERADRYLELTRDHRLVVVIDNVRSGAEAVPLLPDSEKSVAVLVSHAPLYDLARPDVVDVHLAPLTDEEALRLLSERAGGARLAEDPETARRLIRLCGGLPLLLAAAAQQLRRHPLRRLVRVFDEFGRKLREAGLPETEAVLDTAYDDMSERGRLLYRLLATAPDAPLALAAVVALLGEDRNAADDAVEELLAAGLAEVHDGHLHLHGLVRAHAARRATDQGLSPASAAAARLRLVRWYLRQAQLADLVIAGTRLTLAERADELPGAPDARFADKGQALRWLESERAALYACVRLAYEDTADTEAWALCEPLWTHYLDHPHYEDVLDAFGTAIGAAARSGHLAALTRMRCQRARPLWEQRRFTEAEQELTAAVSAAEALSDEERDRRLRASALEFRGKLHAVQEQWEDAVPYYEESLSIHRGIGNDYGVLLLTHLSGQAAAGLGRLDRARDLLASAHAMALAGDRERMTARTGFELGRVLERLERPAEASELYEAALAGARRRGSTFDEARILDTLGGLAERAGDEAAARAHRERAARIRVAQGGTRR</sequence>
<dbReference type="InterPro" id="IPR027417">
    <property type="entry name" value="P-loop_NTPase"/>
</dbReference>
<dbReference type="PANTHER" id="PTHR47691">
    <property type="entry name" value="REGULATOR-RELATED"/>
    <property type="match status" value="1"/>
</dbReference>
<dbReference type="EMBL" id="VMNX01000170">
    <property type="protein sequence ID" value="MPY53072.1"/>
    <property type="molecule type" value="Genomic_DNA"/>
</dbReference>
<dbReference type="Pfam" id="PF13424">
    <property type="entry name" value="TPR_12"/>
    <property type="match status" value="1"/>
</dbReference>
<dbReference type="InterPro" id="IPR019734">
    <property type="entry name" value="TPR_rpt"/>
</dbReference>
<dbReference type="GO" id="GO:0043531">
    <property type="term" value="F:ADP binding"/>
    <property type="evidence" value="ECO:0007669"/>
    <property type="project" value="InterPro"/>
</dbReference>
<comment type="caution">
    <text evidence="2">The sequence shown here is derived from an EMBL/GenBank/DDBJ whole genome shotgun (WGS) entry which is preliminary data.</text>
</comment>
<evidence type="ECO:0000313" key="2">
    <source>
        <dbReference type="EMBL" id="MPY53072.1"/>
    </source>
</evidence>
<dbReference type="InterPro" id="IPR042197">
    <property type="entry name" value="Apaf_helical"/>
</dbReference>
<gene>
    <name evidence="2" type="ORF">FPZ41_32730</name>
</gene>
<dbReference type="Proteomes" id="UP000373149">
    <property type="component" value="Unassembled WGS sequence"/>
</dbReference>
<dbReference type="PRINTS" id="PR00364">
    <property type="entry name" value="DISEASERSIST"/>
</dbReference>
<dbReference type="Gene3D" id="3.40.50.300">
    <property type="entry name" value="P-loop containing nucleotide triphosphate hydrolases"/>
    <property type="match status" value="1"/>
</dbReference>
<dbReference type="PANTHER" id="PTHR47691:SF3">
    <property type="entry name" value="HTH-TYPE TRANSCRIPTIONAL REGULATOR RV0890C-RELATED"/>
    <property type="match status" value="1"/>
</dbReference>
<protein>
    <submittedName>
        <fullName evidence="2">Tetratricopeptide repeat protein</fullName>
    </submittedName>
</protein>
<evidence type="ECO:0000313" key="3">
    <source>
        <dbReference type="Proteomes" id="UP000373149"/>
    </source>
</evidence>
<organism evidence="2 3">
    <name type="scientific">Streptomyces acidicola</name>
    <dbReference type="NCBI Taxonomy" id="2596892"/>
    <lineage>
        <taxon>Bacteria</taxon>
        <taxon>Bacillati</taxon>
        <taxon>Actinomycetota</taxon>
        <taxon>Actinomycetes</taxon>
        <taxon>Kitasatosporales</taxon>
        <taxon>Streptomycetaceae</taxon>
        <taxon>Streptomyces</taxon>
    </lineage>
</organism>